<protein>
    <submittedName>
        <fullName evidence="1">Uncharacterized protein</fullName>
    </submittedName>
</protein>
<evidence type="ECO:0000313" key="1">
    <source>
        <dbReference type="EMBL" id="DAD70555.1"/>
    </source>
</evidence>
<name>A0A8S5LL13_9CAUD</name>
<reference evidence="1" key="1">
    <citation type="journal article" date="2021" name="Proc. Natl. Acad. Sci. U.S.A.">
        <title>A Catalog of Tens of Thousands of Viruses from Human Metagenomes Reveals Hidden Associations with Chronic Diseases.</title>
        <authorList>
            <person name="Tisza M.J."/>
            <person name="Buck C.B."/>
        </authorList>
    </citation>
    <scope>NUCLEOTIDE SEQUENCE</scope>
    <source>
        <strain evidence="1">CtcPV5</strain>
    </source>
</reference>
<accession>A0A8S5LL13</accession>
<dbReference type="EMBL" id="BK015867">
    <property type="protein sequence ID" value="DAD70555.1"/>
    <property type="molecule type" value="Genomic_DNA"/>
</dbReference>
<proteinExistence type="predicted"/>
<organism evidence="1">
    <name type="scientific">Siphoviridae sp. ctcPV5</name>
    <dbReference type="NCBI Taxonomy" id="2827582"/>
    <lineage>
        <taxon>Viruses</taxon>
        <taxon>Duplodnaviria</taxon>
        <taxon>Heunggongvirae</taxon>
        <taxon>Uroviricota</taxon>
        <taxon>Caudoviricetes</taxon>
    </lineage>
</organism>
<sequence>MLLNKRVKIISVQGADEPHDPRKGYDKTETETFKTVNVTSLSLDKAQRDYGVPNATMKNVRTFTPLGKFDYLEIDGVRYVEFARQEIGNINSLTVKELNT</sequence>